<evidence type="ECO:0000256" key="1">
    <source>
        <dbReference type="SAM" id="MobiDB-lite"/>
    </source>
</evidence>
<dbReference type="AlphaFoldDB" id="A0A921F232"/>
<dbReference type="InterPro" id="IPR021888">
    <property type="entry name" value="DUF3499"/>
</dbReference>
<protein>
    <submittedName>
        <fullName evidence="2">DUF3499 domain-containing protein</fullName>
    </submittedName>
</protein>
<dbReference type="RefSeq" id="WP_303910746.1">
    <property type="nucleotide sequence ID" value="NZ_DYXM01000058.1"/>
</dbReference>
<accession>A0A921F232</accession>
<dbReference type="EMBL" id="DYXM01000058">
    <property type="protein sequence ID" value="HJE89980.1"/>
    <property type="molecule type" value="Genomic_DNA"/>
</dbReference>
<sequence>MSTVRRCVRAACPNRAVATLTYNYAESTSVVGPLAQEKEPHSWDLCATHALRISPPRGWNMVRHPDLEIDSDPDLTALLDAVVDTTQGAPGTSADPEWLRRLKSRQRAGDEQKATGRRAHLRVVHPDE</sequence>
<name>A0A921F232_9ACTN</name>
<comment type="caution">
    <text evidence="2">The sequence shown here is derived from an EMBL/GenBank/DDBJ whole genome shotgun (WGS) entry which is preliminary data.</text>
</comment>
<gene>
    <name evidence="2" type="ORF">K8V11_03090</name>
</gene>
<feature type="region of interest" description="Disordered" evidence="1">
    <location>
        <begin position="86"/>
        <end position="119"/>
    </location>
</feature>
<reference evidence="2" key="2">
    <citation type="submission" date="2021-09" db="EMBL/GenBank/DDBJ databases">
        <authorList>
            <person name="Gilroy R."/>
        </authorList>
    </citation>
    <scope>NUCLEOTIDE SEQUENCE</scope>
    <source>
        <strain evidence="2">ChiGjej1B1-18357</strain>
    </source>
</reference>
<dbReference type="Pfam" id="PF12005">
    <property type="entry name" value="DUF3499"/>
    <property type="match status" value="1"/>
</dbReference>
<dbReference type="Proteomes" id="UP000776650">
    <property type="component" value="Unassembled WGS sequence"/>
</dbReference>
<organism evidence="2 3">
    <name type="scientific">Dietzia timorensis</name>
    <dbReference type="NCBI Taxonomy" id="499555"/>
    <lineage>
        <taxon>Bacteria</taxon>
        <taxon>Bacillati</taxon>
        <taxon>Actinomycetota</taxon>
        <taxon>Actinomycetes</taxon>
        <taxon>Mycobacteriales</taxon>
        <taxon>Dietziaceae</taxon>
        <taxon>Dietzia</taxon>
    </lineage>
</organism>
<reference evidence="2" key="1">
    <citation type="journal article" date="2021" name="PeerJ">
        <title>Extensive microbial diversity within the chicken gut microbiome revealed by metagenomics and culture.</title>
        <authorList>
            <person name="Gilroy R."/>
            <person name="Ravi A."/>
            <person name="Getino M."/>
            <person name="Pursley I."/>
            <person name="Horton D.L."/>
            <person name="Alikhan N.F."/>
            <person name="Baker D."/>
            <person name="Gharbi K."/>
            <person name="Hall N."/>
            <person name="Watson M."/>
            <person name="Adriaenssens E.M."/>
            <person name="Foster-Nyarko E."/>
            <person name="Jarju S."/>
            <person name="Secka A."/>
            <person name="Antonio M."/>
            <person name="Oren A."/>
            <person name="Chaudhuri R.R."/>
            <person name="La Ragione R."/>
            <person name="Hildebrand F."/>
            <person name="Pallen M.J."/>
        </authorList>
    </citation>
    <scope>NUCLEOTIDE SEQUENCE</scope>
    <source>
        <strain evidence="2">ChiGjej1B1-18357</strain>
    </source>
</reference>
<proteinExistence type="predicted"/>
<evidence type="ECO:0000313" key="2">
    <source>
        <dbReference type="EMBL" id="HJE89980.1"/>
    </source>
</evidence>
<evidence type="ECO:0000313" key="3">
    <source>
        <dbReference type="Proteomes" id="UP000776650"/>
    </source>
</evidence>